<comment type="caution">
    <text evidence="1">The sequence shown here is derived from an EMBL/GenBank/DDBJ whole genome shotgun (WGS) entry which is preliminary data.</text>
</comment>
<accession>A0A7Y6B2D5</accession>
<reference evidence="1 2" key="1">
    <citation type="submission" date="2020-05" db="EMBL/GenBank/DDBJ databases">
        <title>Genome Sequencing of Type Strains.</title>
        <authorList>
            <person name="Lemaire J.F."/>
            <person name="Inderbitzin P."/>
            <person name="Gregorio O.A."/>
            <person name="Collins S.B."/>
            <person name="Wespe N."/>
            <person name="Knight-Connoni V."/>
        </authorList>
    </citation>
    <scope>NUCLEOTIDE SEQUENCE [LARGE SCALE GENOMIC DNA]</scope>
    <source>
        <strain evidence="1 2">DSM 100049</strain>
    </source>
</reference>
<keyword evidence="2" id="KW-1185">Reference proteome</keyword>
<dbReference type="EMBL" id="JABMCH010000050">
    <property type="protein sequence ID" value="NUU46023.1"/>
    <property type="molecule type" value="Genomic_DNA"/>
</dbReference>
<sequence>MYKNGEMFPTWVETLGNMADDGKLVRALCPRCGACVDVDIPALIDKVGRDFCLIDRRPSCRTPGCTGRTLFMYQGHGCFLPLQTERVVSERSAIYFERDKAAGLYDPPKG</sequence>
<evidence type="ECO:0000313" key="2">
    <source>
        <dbReference type="Proteomes" id="UP000536441"/>
    </source>
</evidence>
<evidence type="ECO:0000313" key="1">
    <source>
        <dbReference type="EMBL" id="NUU46023.1"/>
    </source>
</evidence>
<gene>
    <name evidence="1" type="ORF">HP438_03405</name>
</gene>
<name>A0A7Y6B2D5_9SPHN</name>
<proteinExistence type="predicted"/>
<protein>
    <submittedName>
        <fullName evidence="1">Uncharacterized protein</fullName>
    </submittedName>
</protein>
<dbReference type="AlphaFoldDB" id="A0A7Y6B2D5"/>
<dbReference type="Proteomes" id="UP000536441">
    <property type="component" value="Unassembled WGS sequence"/>
</dbReference>
<organism evidence="1 2">
    <name type="scientific">Sphingomonas zeae</name>
    <dbReference type="NCBI Taxonomy" id="1646122"/>
    <lineage>
        <taxon>Bacteria</taxon>
        <taxon>Pseudomonadati</taxon>
        <taxon>Pseudomonadota</taxon>
        <taxon>Alphaproteobacteria</taxon>
        <taxon>Sphingomonadales</taxon>
        <taxon>Sphingomonadaceae</taxon>
        <taxon>Sphingomonas</taxon>
    </lineage>
</organism>